<dbReference type="OrthoDB" id="5870921at2759"/>
<evidence type="ECO:0000313" key="2">
    <source>
        <dbReference type="Proteomes" id="UP000252519"/>
    </source>
</evidence>
<keyword evidence="2" id="KW-1185">Reference proteome</keyword>
<evidence type="ECO:0000313" key="1">
    <source>
        <dbReference type="EMBL" id="RCN49355.1"/>
    </source>
</evidence>
<gene>
    <name evidence="1" type="ORF">ANCCAN_04606</name>
</gene>
<accession>A0A368H247</accession>
<comment type="caution">
    <text evidence="1">The sequence shown here is derived from an EMBL/GenBank/DDBJ whole genome shotgun (WGS) entry which is preliminary data.</text>
</comment>
<dbReference type="Proteomes" id="UP000252519">
    <property type="component" value="Unassembled WGS sequence"/>
</dbReference>
<reference evidence="1 2" key="1">
    <citation type="submission" date="2014-10" db="EMBL/GenBank/DDBJ databases">
        <title>Draft genome of the hookworm Ancylostoma caninum.</title>
        <authorList>
            <person name="Mitreva M."/>
        </authorList>
    </citation>
    <scope>NUCLEOTIDE SEQUENCE [LARGE SCALE GENOMIC DNA]</scope>
    <source>
        <strain evidence="1 2">Baltimore</strain>
    </source>
</reference>
<organism evidence="1 2">
    <name type="scientific">Ancylostoma caninum</name>
    <name type="common">Dog hookworm</name>
    <dbReference type="NCBI Taxonomy" id="29170"/>
    <lineage>
        <taxon>Eukaryota</taxon>
        <taxon>Metazoa</taxon>
        <taxon>Ecdysozoa</taxon>
        <taxon>Nematoda</taxon>
        <taxon>Chromadorea</taxon>
        <taxon>Rhabditida</taxon>
        <taxon>Rhabditina</taxon>
        <taxon>Rhabditomorpha</taxon>
        <taxon>Strongyloidea</taxon>
        <taxon>Ancylostomatidae</taxon>
        <taxon>Ancylostomatinae</taxon>
        <taxon>Ancylostoma</taxon>
    </lineage>
</organism>
<dbReference type="EMBL" id="JOJR01000035">
    <property type="protein sequence ID" value="RCN49355.1"/>
    <property type="molecule type" value="Genomic_DNA"/>
</dbReference>
<proteinExistence type="predicted"/>
<dbReference type="STRING" id="29170.A0A368H247"/>
<name>A0A368H247_ANCCA</name>
<sequence>MATLKFNITDLLQPLHGHFRVTWWDPDTLEWSTEDQCQTSIEGNIIVATCEHLTDFSLIVVGRVFITEALER</sequence>
<protein>
    <submittedName>
        <fullName evidence="1">Latrophilin/CL-1-like GPS domain protein</fullName>
    </submittedName>
</protein>
<dbReference type="AlphaFoldDB" id="A0A368H247"/>